<comment type="caution">
    <text evidence="1">The sequence shown here is derived from an EMBL/GenBank/DDBJ whole genome shotgun (WGS) entry which is preliminary data.</text>
</comment>
<accession>A0A645FNL6</accession>
<protein>
    <submittedName>
        <fullName evidence="1">Uncharacterized protein</fullName>
    </submittedName>
</protein>
<reference evidence="1" key="1">
    <citation type="submission" date="2019-08" db="EMBL/GenBank/DDBJ databases">
        <authorList>
            <person name="Kucharzyk K."/>
            <person name="Murdoch R.W."/>
            <person name="Higgins S."/>
            <person name="Loffler F."/>
        </authorList>
    </citation>
    <scope>NUCLEOTIDE SEQUENCE</scope>
</reference>
<dbReference type="AlphaFoldDB" id="A0A645FNL6"/>
<organism evidence="1">
    <name type="scientific">bioreactor metagenome</name>
    <dbReference type="NCBI Taxonomy" id="1076179"/>
    <lineage>
        <taxon>unclassified sequences</taxon>
        <taxon>metagenomes</taxon>
        <taxon>ecological metagenomes</taxon>
    </lineage>
</organism>
<name>A0A645FNL6_9ZZZZ</name>
<evidence type="ECO:0000313" key="1">
    <source>
        <dbReference type="EMBL" id="MPN16011.1"/>
    </source>
</evidence>
<gene>
    <name evidence="1" type="ORF">SDC9_163349</name>
</gene>
<proteinExistence type="predicted"/>
<dbReference type="EMBL" id="VSSQ01062910">
    <property type="protein sequence ID" value="MPN16011.1"/>
    <property type="molecule type" value="Genomic_DNA"/>
</dbReference>
<sequence>MGDCHPGGGCDLHGFRKYLGNQPKVLLHSQRSFVIPGNATPFLPAMLQRVESKVAELGGIYGGFGEDAKQPARFLKSGHQLMPSKRKSTS</sequence>